<keyword evidence="3" id="KW-1185">Reference proteome</keyword>
<proteinExistence type="predicted"/>
<organism evidence="2 3">
    <name type="scientific">Colletotrichum sojae</name>
    <dbReference type="NCBI Taxonomy" id="2175907"/>
    <lineage>
        <taxon>Eukaryota</taxon>
        <taxon>Fungi</taxon>
        <taxon>Dikarya</taxon>
        <taxon>Ascomycota</taxon>
        <taxon>Pezizomycotina</taxon>
        <taxon>Sordariomycetes</taxon>
        <taxon>Hypocreomycetidae</taxon>
        <taxon>Glomerellales</taxon>
        <taxon>Glomerellaceae</taxon>
        <taxon>Colletotrichum</taxon>
        <taxon>Colletotrichum orchidearum species complex</taxon>
    </lineage>
</organism>
<name>A0A8H6JIZ6_9PEZI</name>
<evidence type="ECO:0000259" key="1">
    <source>
        <dbReference type="Pfam" id="PF20183"/>
    </source>
</evidence>
<dbReference type="Pfam" id="PF20183">
    <property type="entry name" value="DUF6546"/>
    <property type="match status" value="1"/>
</dbReference>
<protein>
    <recommendedName>
        <fullName evidence="1">DUF6546 domain-containing protein</fullName>
    </recommendedName>
</protein>
<dbReference type="Proteomes" id="UP000652219">
    <property type="component" value="Unassembled WGS sequence"/>
</dbReference>
<gene>
    <name evidence="2" type="ORF">CSOJ01_04553</name>
</gene>
<sequence length="245" mass="27904">MADLQFINLLLDSDSFPSATRKISLFEDYNPEYTAETRRILALPRPMPDLAQAFAKRSLELEQLSVAFMIEARDFFQARRSKWIWENLTKLALTSSELDRNRKPPHIATLLRSAAAAALSMPKLHNMVIWNGKRGEACKFQYSIEKSRENGRPAATITWMGTWNFILDPEGDVVKDWDAVAAKTDCEHLHIRTEPRITAVVKSHAHAIRLLGLPTEVVDPGSLWQIEKEMETSWQKQQGTGSEDQ</sequence>
<dbReference type="EMBL" id="WIGN01000052">
    <property type="protein sequence ID" value="KAF6813531.1"/>
    <property type="molecule type" value="Genomic_DNA"/>
</dbReference>
<feature type="domain" description="DUF6546" evidence="1">
    <location>
        <begin position="16"/>
        <end position="219"/>
    </location>
</feature>
<comment type="caution">
    <text evidence="2">The sequence shown here is derived from an EMBL/GenBank/DDBJ whole genome shotgun (WGS) entry which is preliminary data.</text>
</comment>
<accession>A0A8H6JIZ6</accession>
<evidence type="ECO:0000313" key="2">
    <source>
        <dbReference type="EMBL" id="KAF6813531.1"/>
    </source>
</evidence>
<dbReference type="InterPro" id="IPR046676">
    <property type="entry name" value="DUF6546"/>
</dbReference>
<dbReference type="AlphaFoldDB" id="A0A8H6JIZ6"/>
<reference evidence="2 3" key="1">
    <citation type="journal article" date="2020" name="Phytopathology">
        <title>Genome Sequence Resources of Colletotrichum truncatum, C. plurivorum, C. musicola, and C. sojae: Four Species Pathogenic to Soybean (Glycine max).</title>
        <authorList>
            <person name="Rogerio F."/>
            <person name="Boufleur T.R."/>
            <person name="Ciampi-Guillardi M."/>
            <person name="Sukno S.A."/>
            <person name="Thon M.R."/>
            <person name="Massola Junior N.S."/>
            <person name="Baroncelli R."/>
        </authorList>
    </citation>
    <scope>NUCLEOTIDE SEQUENCE [LARGE SCALE GENOMIC DNA]</scope>
    <source>
        <strain evidence="2 3">LFN0009</strain>
    </source>
</reference>
<evidence type="ECO:0000313" key="3">
    <source>
        <dbReference type="Proteomes" id="UP000652219"/>
    </source>
</evidence>